<name>B7QBA7_IXOSC</name>
<dbReference type="EMBL" id="DS899798">
    <property type="protein sequence ID" value="EEC16129.1"/>
    <property type="molecule type" value="Genomic_DNA"/>
</dbReference>
<accession>B7QBA7</accession>
<dbReference type="VEuPathDB" id="VectorBase:ISCW022576"/>
<evidence type="ECO:0000313" key="3">
    <source>
        <dbReference type="EnsemblMetazoa" id="ISCW022576-PA"/>
    </source>
</evidence>
<evidence type="ECO:0000313" key="4">
    <source>
        <dbReference type="Proteomes" id="UP000001555"/>
    </source>
</evidence>
<dbReference type="EMBL" id="ABJB010543621">
    <property type="status" value="NOT_ANNOTATED_CDS"/>
    <property type="molecule type" value="Genomic_DNA"/>
</dbReference>
<dbReference type="EMBL" id="ABJB010350174">
    <property type="status" value="NOT_ANNOTATED_CDS"/>
    <property type="molecule type" value="Genomic_DNA"/>
</dbReference>
<dbReference type="HOGENOM" id="CLU_2148607_0_0_1"/>
<dbReference type="InParanoid" id="B7QBA7"/>
<feature type="region of interest" description="Disordered" evidence="1">
    <location>
        <begin position="22"/>
        <end position="71"/>
    </location>
</feature>
<evidence type="ECO:0000256" key="1">
    <source>
        <dbReference type="SAM" id="MobiDB-lite"/>
    </source>
</evidence>
<dbReference type="AlphaFoldDB" id="B7QBA7"/>
<organism>
    <name type="scientific">Ixodes scapularis</name>
    <name type="common">Black-legged tick</name>
    <name type="synonym">Deer tick</name>
    <dbReference type="NCBI Taxonomy" id="6945"/>
    <lineage>
        <taxon>Eukaryota</taxon>
        <taxon>Metazoa</taxon>
        <taxon>Ecdysozoa</taxon>
        <taxon>Arthropoda</taxon>
        <taxon>Chelicerata</taxon>
        <taxon>Arachnida</taxon>
        <taxon>Acari</taxon>
        <taxon>Parasitiformes</taxon>
        <taxon>Ixodida</taxon>
        <taxon>Ixodoidea</taxon>
        <taxon>Ixodidae</taxon>
        <taxon>Ixodinae</taxon>
        <taxon>Ixodes</taxon>
    </lineage>
</organism>
<dbReference type="EMBL" id="ABJB010026662">
    <property type="status" value="NOT_ANNOTATED_CDS"/>
    <property type="molecule type" value="Genomic_DNA"/>
</dbReference>
<dbReference type="PaxDb" id="6945-B7QBA7"/>
<evidence type="ECO:0000313" key="2">
    <source>
        <dbReference type="EMBL" id="EEC16129.1"/>
    </source>
</evidence>
<feature type="compositionally biased region" description="Basic and acidic residues" evidence="1">
    <location>
        <begin position="48"/>
        <end position="59"/>
    </location>
</feature>
<proteinExistence type="predicted"/>
<sequence length="112" mass="12320">MDFRRKEVDGLPCLLVARMAGSGDRRTDCRRRGHNDGDPAPASPRGTSRNDPEHIRRTWDAFPNGPRMGSEKRIRCRESASELSMNACPTGAFTSSLVFCSGFPPAGNVRNV</sequence>
<gene>
    <name evidence="2" type="ORF">IscW_ISCW022576</name>
</gene>
<dbReference type="Proteomes" id="UP000001555">
    <property type="component" value="Unassembled WGS sequence"/>
</dbReference>
<protein>
    <submittedName>
        <fullName evidence="2 3">Uncharacterized protein</fullName>
    </submittedName>
</protein>
<reference evidence="2 4" key="1">
    <citation type="submission" date="2008-03" db="EMBL/GenBank/DDBJ databases">
        <title>Annotation of Ixodes scapularis.</title>
        <authorList>
            <consortium name="Ixodes scapularis Genome Project Consortium"/>
            <person name="Caler E."/>
            <person name="Hannick L.I."/>
            <person name="Bidwell S."/>
            <person name="Joardar V."/>
            <person name="Thiagarajan M."/>
            <person name="Amedeo P."/>
            <person name="Galinsky K.J."/>
            <person name="Schobel S."/>
            <person name="Inman J."/>
            <person name="Hostetler J."/>
            <person name="Miller J."/>
            <person name="Hammond M."/>
            <person name="Megy K."/>
            <person name="Lawson D."/>
            <person name="Kodira C."/>
            <person name="Sutton G."/>
            <person name="Meyer J."/>
            <person name="Hill C.A."/>
            <person name="Birren B."/>
            <person name="Nene V."/>
            <person name="Collins F."/>
            <person name="Alarcon-Chaidez F."/>
            <person name="Wikel S."/>
            <person name="Strausberg R."/>
        </authorList>
    </citation>
    <scope>NUCLEOTIDE SEQUENCE [LARGE SCALE GENOMIC DNA]</scope>
    <source>
        <strain evidence="4">Wikel</strain>
        <strain evidence="2">Wikel colony</strain>
    </source>
</reference>
<keyword evidence="4" id="KW-1185">Reference proteome</keyword>
<dbReference type="EnsemblMetazoa" id="ISCW022576-RA">
    <property type="protein sequence ID" value="ISCW022576-PA"/>
    <property type="gene ID" value="ISCW022576"/>
</dbReference>
<reference evidence="3" key="2">
    <citation type="submission" date="2020-05" db="UniProtKB">
        <authorList>
            <consortium name="EnsemblMetazoa"/>
        </authorList>
    </citation>
    <scope>IDENTIFICATION</scope>
    <source>
        <strain evidence="3">wikel</strain>
    </source>
</reference>
<dbReference type="VEuPathDB" id="VectorBase:ISCI022576"/>